<evidence type="ECO:0000256" key="5">
    <source>
        <dbReference type="ARBA" id="ARBA00023242"/>
    </source>
</evidence>
<evidence type="ECO:0000256" key="2">
    <source>
        <dbReference type="ARBA" id="ARBA00022723"/>
    </source>
</evidence>
<evidence type="ECO:0000256" key="1">
    <source>
        <dbReference type="ARBA" id="ARBA00004123"/>
    </source>
</evidence>
<proteinExistence type="predicted"/>
<evidence type="ECO:0000256" key="4">
    <source>
        <dbReference type="ARBA" id="ARBA00022833"/>
    </source>
</evidence>
<gene>
    <name evidence="6" type="ORF">DGAL_LOCUS7076</name>
</gene>
<dbReference type="GO" id="GO:0008270">
    <property type="term" value="F:zinc ion binding"/>
    <property type="evidence" value="ECO:0007669"/>
    <property type="project" value="UniProtKB-KW"/>
</dbReference>
<evidence type="ECO:0000313" key="7">
    <source>
        <dbReference type="Proteomes" id="UP000789390"/>
    </source>
</evidence>
<dbReference type="SUPFAM" id="SSF140996">
    <property type="entry name" value="Hermes dimerisation domain"/>
    <property type="match status" value="1"/>
</dbReference>
<comment type="subcellular location">
    <subcellularLocation>
        <location evidence="1">Nucleus</location>
    </subcellularLocation>
</comment>
<keyword evidence="4" id="KW-0862">Zinc</keyword>
<dbReference type="EMBL" id="CAKKLH010000135">
    <property type="protein sequence ID" value="CAH0104309.1"/>
    <property type="molecule type" value="Genomic_DNA"/>
</dbReference>
<keyword evidence="3" id="KW-0863">Zinc-finger</keyword>
<dbReference type="OrthoDB" id="6358396at2759"/>
<evidence type="ECO:0000256" key="3">
    <source>
        <dbReference type="ARBA" id="ARBA00022771"/>
    </source>
</evidence>
<reference evidence="6" key="1">
    <citation type="submission" date="2021-11" db="EMBL/GenBank/DDBJ databases">
        <authorList>
            <person name="Schell T."/>
        </authorList>
    </citation>
    <scope>NUCLEOTIDE SEQUENCE</scope>
    <source>
        <strain evidence="6">M5</strain>
    </source>
</reference>
<keyword evidence="2" id="KW-0479">Metal-binding</keyword>
<accession>A0A8J2WJC1</accession>
<name>A0A8J2WJC1_9CRUS</name>
<dbReference type="InterPro" id="IPR012337">
    <property type="entry name" value="RNaseH-like_sf"/>
</dbReference>
<keyword evidence="7" id="KW-1185">Reference proteome</keyword>
<sequence>MANHMMSSHSTKIVPADQATLVNHATHKLEVVKPFSNEYAREALLEMVIMNNHPFTLVEEQSFIKFCAILNPNFRLIKSTAFRNAIFRRYISERKDIIQYFKRKSIGMVSATTDLWTSGNNLAMMAVTVTWLTFDFVMMEVTLGFRELQGDHSGVNIANCFLSILTEFGLQNRLLCVTTDNASSNGTFIEELARLTKDFDHPFEKENWIRCQGPHPQLSSSGRAGMSKAKCRKVLIADNFDIGEELREDEESPGEDNPFNRVLLPLRDVPTRWNSTLYVLKRDITIQRALDATTTQREWRGSEIHEEEWEKIKEAVEFLNPFALKTRFLEGYKYPTLGTVLPLFTKLLMSLEKWNLDADHSTESREAALVATEKLKK</sequence>
<keyword evidence="5" id="KW-0539">Nucleus</keyword>
<evidence type="ECO:0000313" key="6">
    <source>
        <dbReference type="EMBL" id="CAH0104309.1"/>
    </source>
</evidence>
<dbReference type="PANTHER" id="PTHR46481:SF10">
    <property type="entry name" value="ZINC FINGER BED DOMAIN-CONTAINING PROTEIN 39"/>
    <property type="match status" value="1"/>
</dbReference>
<dbReference type="PANTHER" id="PTHR46481">
    <property type="entry name" value="ZINC FINGER BED DOMAIN-CONTAINING PROTEIN 4"/>
    <property type="match status" value="1"/>
</dbReference>
<dbReference type="SUPFAM" id="SSF53098">
    <property type="entry name" value="Ribonuclease H-like"/>
    <property type="match status" value="1"/>
</dbReference>
<dbReference type="Proteomes" id="UP000789390">
    <property type="component" value="Unassembled WGS sequence"/>
</dbReference>
<protein>
    <submittedName>
        <fullName evidence="6">Uncharacterized protein</fullName>
    </submittedName>
</protein>
<dbReference type="AlphaFoldDB" id="A0A8J2WJC1"/>
<dbReference type="GO" id="GO:0005634">
    <property type="term" value="C:nucleus"/>
    <property type="evidence" value="ECO:0007669"/>
    <property type="project" value="UniProtKB-SubCell"/>
</dbReference>
<comment type="caution">
    <text evidence="6">The sequence shown here is derived from an EMBL/GenBank/DDBJ whole genome shotgun (WGS) entry which is preliminary data.</text>
</comment>
<dbReference type="InterPro" id="IPR052035">
    <property type="entry name" value="ZnF_BED_domain_contain"/>
</dbReference>
<organism evidence="6 7">
    <name type="scientific">Daphnia galeata</name>
    <dbReference type="NCBI Taxonomy" id="27404"/>
    <lineage>
        <taxon>Eukaryota</taxon>
        <taxon>Metazoa</taxon>
        <taxon>Ecdysozoa</taxon>
        <taxon>Arthropoda</taxon>
        <taxon>Crustacea</taxon>
        <taxon>Branchiopoda</taxon>
        <taxon>Diplostraca</taxon>
        <taxon>Cladocera</taxon>
        <taxon>Anomopoda</taxon>
        <taxon>Daphniidae</taxon>
        <taxon>Daphnia</taxon>
    </lineage>
</organism>